<dbReference type="EMBL" id="CP028102">
    <property type="protein sequence ID" value="AVQ19537.1"/>
    <property type="molecule type" value="Genomic_DNA"/>
</dbReference>
<evidence type="ECO:0000313" key="2">
    <source>
        <dbReference type="Proteomes" id="UP000240258"/>
    </source>
</evidence>
<name>A0ABM6TYI4_FUSMR</name>
<proteinExistence type="predicted"/>
<gene>
    <name evidence="1" type="ORF">C4N19_10725</name>
</gene>
<keyword evidence="2" id="KW-1185">Reference proteome</keyword>
<reference evidence="2" key="1">
    <citation type="journal article" date="2018" name="MSphere">
        <title>Fusobacterium Genomics Using MinION and Illumina Sequencing Enables Genome Completion and Correction.</title>
        <authorList>
            <person name="Todd S.M."/>
            <person name="Settlage R.E."/>
            <person name="Lahmers K.K."/>
            <person name="Slade D.J."/>
        </authorList>
    </citation>
    <scope>NUCLEOTIDE SEQUENCE [LARGE SCALE GENOMIC DNA]</scope>
    <source>
        <strain evidence="2">ATCC 9817</strain>
    </source>
</reference>
<protein>
    <recommendedName>
        <fullName evidence="3">DUF4258 domain-containing protein</fullName>
    </recommendedName>
</protein>
<sequence>MIDNIESTEIYTEIVEGEEIENILSEKKISYDELKKSRYISSNGKIKFSNYADYDSDTIYLFILNSDEIKRVYIVKPKEKKYE</sequence>
<evidence type="ECO:0008006" key="3">
    <source>
        <dbReference type="Google" id="ProtNLM"/>
    </source>
</evidence>
<accession>A0ABM6TYI4</accession>
<organism evidence="1 2">
    <name type="scientific">Fusobacterium mortiferum ATCC 9817</name>
    <dbReference type="NCBI Taxonomy" id="469616"/>
    <lineage>
        <taxon>Bacteria</taxon>
        <taxon>Fusobacteriati</taxon>
        <taxon>Fusobacteriota</taxon>
        <taxon>Fusobacteriia</taxon>
        <taxon>Fusobacteriales</taxon>
        <taxon>Fusobacteriaceae</taxon>
        <taxon>Fusobacterium</taxon>
    </lineage>
</organism>
<evidence type="ECO:0000313" key="1">
    <source>
        <dbReference type="EMBL" id="AVQ19537.1"/>
    </source>
</evidence>
<dbReference type="RefSeq" id="WP_005887327.1">
    <property type="nucleotide sequence ID" value="NZ_CAXUGQ010000001.1"/>
</dbReference>
<dbReference type="GeneID" id="62764008"/>
<dbReference type="Proteomes" id="UP000240258">
    <property type="component" value="Chromosome"/>
</dbReference>